<dbReference type="PROSITE" id="PS50113">
    <property type="entry name" value="PAC"/>
    <property type="match status" value="1"/>
</dbReference>
<dbReference type="GO" id="GO:0000160">
    <property type="term" value="P:phosphorelay signal transduction system"/>
    <property type="evidence" value="ECO:0007669"/>
    <property type="project" value="UniProtKB-KW"/>
</dbReference>
<dbReference type="PANTHER" id="PTHR43065:SF48">
    <property type="entry name" value="HISTIDINE KINASE"/>
    <property type="match status" value="1"/>
</dbReference>
<dbReference type="SMART" id="SM00091">
    <property type="entry name" value="PAS"/>
    <property type="match status" value="2"/>
</dbReference>
<dbReference type="PROSITE" id="PS50109">
    <property type="entry name" value="HIS_KIN"/>
    <property type="match status" value="1"/>
</dbReference>
<dbReference type="AlphaFoldDB" id="A0A2T1A617"/>
<evidence type="ECO:0000256" key="4">
    <source>
        <dbReference type="ARBA" id="ARBA00023012"/>
    </source>
</evidence>
<accession>A0A2T1A617</accession>
<evidence type="ECO:0000259" key="7">
    <source>
        <dbReference type="PROSITE" id="PS50113"/>
    </source>
</evidence>
<evidence type="ECO:0000256" key="3">
    <source>
        <dbReference type="ARBA" id="ARBA00022777"/>
    </source>
</evidence>
<keyword evidence="4" id="KW-0902">Two-component regulatory system</keyword>
<evidence type="ECO:0000313" key="8">
    <source>
        <dbReference type="EMBL" id="PRZ43917.1"/>
    </source>
</evidence>
<keyword evidence="9" id="KW-1185">Reference proteome</keyword>
<dbReference type="InterPro" id="IPR035965">
    <property type="entry name" value="PAS-like_dom_sf"/>
</dbReference>
<evidence type="ECO:0000256" key="2">
    <source>
        <dbReference type="ARBA" id="ARBA00012438"/>
    </source>
</evidence>
<dbReference type="InterPro" id="IPR036890">
    <property type="entry name" value="HATPase_C_sf"/>
</dbReference>
<dbReference type="InterPro" id="IPR013655">
    <property type="entry name" value="PAS_fold_3"/>
</dbReference>
<dbReference type="EMBL" id="PVUE01000001">
    <property type="protein sequence ID" value="PRZ43917.1"/>
    <property type="molecule type" value="Genomic_DNA"/>
</dbReference>
<evidence type="ECO:0000259" key="6">
    <source>
        <dbReference type="PROSITE" id="PS50112"/>
    </source>
</evidence>
<dbReference type="Proteomes" id="UP000237752">
    <property type="component" value="Unassembled WGS sequence"/>
</dbReference>
<dbReference type="EC" id="2.7.13.3" evidence="2"/>
<proteinExistence type="predicted"/>
<dbReference type="NCBIfam" id="TIGR00229">
    <property type="entry name" value="sensory_box"/>
    <property type="match status" value="2"/>
</dbReference>
<evidence type="ECO:0000313" key="9">
    <source>
        <dbReference type="Proteomes" id="UP000237752"/>
    </source>
</evidence>
<feature type="domain" description="PAC" evidence="7">
    <location>
        <begin position="208"/>
        <end position="259"/>
    </location>
</feature>
<gene>
    <name evidence="8" type="ORF">CLV47_10141</name>
</gene>
<keyword evidence="3" id="KW-0808">Transferase</keyword>
<organism evidence="8 9">
    <name type="scientific">Antricoccus suffuscus</name>
    <dbReference type="NCBI Taxonomy" id="1629062"/>
    <lineage>
        <taxon>Bacteria</taxon>
        <taxon>Bacillati</taxon>
        <taxon>Actinomycetota</taxon>
        <taxon>Actinomycetes</taxon>
        <taxon>Geodermatophilales</taxon>
        <taxon>Antricoccaceae</taxon>
        <taxon>Antricoccus</taxon>
    </lineage>
</organism>
<dbReference type="Pfam" id="PF08447">
    <property type="entry name" value="PAS_3"/>
    <property type="match status" value="1"/>
</dbReference>
<protein>
    <recommendedName>
        <fullName evidence="2">histidine kinase</fullName>
        <ecNumber evidence="2">2.7.13.3</ecNumber>
    </recommendedName>
</protein>
<sequence>MDSQANVTGFGWPDEVSRRLLDLTVDLACVANFDGYFEELSDGWTDLLGYDCKDLLWRPLLDFVQPDDVESTAAQLEAGRNGQDITRFENRFMDRDGATRWLSWTAVAIATTGRYYAVARDLTRQRIAEEDGRESERRYADLIESSHDIIQSISPDGHFQFVNKAWHDHLGYSPEELPGLTLFDIVDEEFHDHCTVIIGQIMSGMTIDSVEVTFVAKDGRKFPVEGNATGRFRDGVFMATHTFFRDITDRKEAEALTAQYQLQLEQDVAERTAALVQSEKLATLGRLSAGMAHELNNPAAAAQRGAVLLRDALSETCNKFFDLAAQGLTGNDAARLAELVEHGTRRATMPDTLDAMSRSDRESDVEDWLDARGVAAPWELAGPIVSLDLDIGDLDKIAGDFAPEKLASALSLMTNSFTAFALLAQIGHGSGQISEIVKALKDYSFMDQAPVQEVDVHEGLDNTLVMLQAKLKRGVAVDRRYGQDIPRIEALGSELNQVWTNLIDNAVDAMGASGHLVISTSADDEWVTVMIEDDGPGIDPSLLDKVFDPFFTTKLPGQGTGLGLNIVFNIVRGSGGRIDVTSDPGRTVFRVRIPLRRDTTGTEVEAQ</sequence>
<dbReference type="InterPro" id="IPR000014">
    <property type="entry name" value="PAS"/>
</dbReference>
<dbReference type="CDD" id="cd00130">
    <property type="entry name" value="PAS"/>
    <property type="match status" value="2"/>
</dbReference>
<dbReference type="SMART" id="SM00086">
    <property type="entry name" value="PAC"/>
    <property type="match status" value="2"/>
</dbReference>
<dbReference type="InterPro" id="IPR000700">
    <property type="entry name" value="PAS-assoc_C"/>
</dbReference>
<dbReference type="GO" id="GO:0004673">
    <property type="term" value="F:protein histidine kinase activity"/>
    <property type="evidence" value="ECO:0007669"/>
    <property type="project" value="UniProtKB-EC"/>
</dbReference>
<dbReference type="SUPFAM" id="SSF55874">
    <property type="entry name" value="ATPase domain of HSP90 chaperone/DNA topoisomerase II/histidine kinase"/>
    <property type="match status" value="1"/>
</dbReference>
<dbReference type="Pfam" id="PF02518">
    <property type="entry name" value="HATPase_c"/>
    <property type="match status" value="1"/>
</dbReference>
<dbReference type="InterPro" id="IPR005467">
    <property type="entry name" value="His_kinase_dom"/>
</dbReference>
<dbReference type="SUPFAM" id="SSF55785">
    <property type="entry name" value="PYP-like sensor domain (PAS domain)"/>
    <property type="match status" value="2"/>
</dbReference>
<dbReference type="InterPro" id="IPR003594">
    <property type="entry name" value="HATPase_dom"/>
</dbReference>
<keyword evidence="3" id="KW-0418">Kinase</keyword>
<evidence type="ECO:0000256" key="1">
    <source>
        <dbReference type="ARBA" id="ARBA00000085"/>
    </source>
</evidence>
<dbReference type="PROSITE" id="PS50112">
    <property type="entry name" value="PAS"/>
    <property type="match status" value="2"/>
</dbReference>
<comment type="catalytic activity">
    <reaction evidence="1">
        <text>ATP + protein L-histidine = ADP + protein N-phospho-L-histidine.</text>
        <dbReference type="EC" id="2.7.13.3"/>
    </reaction>
</comment>
<feature type="domain" description="PAS" evidence="6">
    <location>
        <begin position="13"/>
        <end position="83"/>
    </location>
</feature>
<dbReference type="Gene3D" id="3.30.565.10">
    <property type="entry name" value="Histidine kinase-like ATPase, C-terminal domain"/>
    <property type="match status" value="1"/>
</dbReference>
<comment type="caution">
    <text evidence="8">The sequence shown here is derived from an EMBL/GenBank/DDBJ whole genome shotgun (WGS) entry which is preliminary data.</text>
</comment>
<dbReference type="PANTHER" id="PTHR43065">
    <property type="entry name" value="SENSOR HISTIDINE KINASE"/>
    <property type="match status" value="1"/>
</dbReference>
<dbReference type="InterPro" id="IPR004358">
    <property type="entry name" value="Sig_transdc_His_kin-like_C"/>
</dbReference>
<evidence type="ECO:0000259" key="5">
    <source>
        <dbReference type="PROSITE" id="PS50109"/>
    </source>
</evidence>
<feature type="domain" description="PAS" evidence="6">
    <location>
        <begin position="135"/>
        <end position="189"/>
    </location>
</feature>
<feature type="domain" description="Histidine kinase" evidence="5">
    <location>
        <begin position="432"/>
        <end position="597"/>
    </location>
</feature>
<dbReference type="SMART" id="SM00387">
    <property type="entry name" value="HATPase_c"/>
    <property type="match status" value="1"/>
</dbReference>
<dbReference type="Gene3D" id="3.30.450.20">
    <property type="entry name" value="PAS domain"/>
    <property type="match status" value="2"/>
</dbReference>
<name>A0A2T1A617_9ACTN</name>
<dbReference type="InterPro" id="IPR001610">
    <property type="entry name" value="PAC"/>
</dbReference>
<dbReference type="OrthoDB" id="9786919at2"/>
<dbReference type="PRINTS" id="PR00344">
    <property type="entry name" value="BCTRLSENSOR"/>
</dbReference>
<dbReference type="Gene3D" id="1.10.287.130">
    <property type="match status" value="1"/>
</dbReference>
<reference evidence="8 9" key="1">
    <citation type="submission" date="2018-03" db="EMBL/GenBank/DDBJ databases">
        <title>Genomic Encyclopedia of Archaeal and Bacterial Type Strains, Phase II (KMG-II): from individual species to whole genera.</title>
        <authorList>
            <person name="Goeker M."/>
        </authorList>
    </citation>
    <scope>NUCLEOTIDE SEQUENCE [LARGE SCALE GENOMIC DNA]</scope>
    <source>
        <strain evidence="8 9">DSM 100065</strain>
    </source>
</reference>
<dbReference type="Pfam" id="PF13426">
    <property type="entry name" value="PAS_9"/>
    <property type="match status" value="1"/>
</dbReference>